<name>A0ABR6HQW9_9RHOB</name>
<accession>A0ABR6HQW9</accession>
<sequence length="396" mass="40332">MPMFARLPQPRKAAARLVALFSMFWLAACQPIVATGPVSDAQRVTAGAPVKVALLVPAGSSSQGDALVATNLENAARLAIADLSDVEIEMKVYPTAGDPGRAAQAATTAVADGAQIILGPLYAEAANAAGVAVANQGINVLAFSNNPTIAGGNVFVLGSTFANTANRLVRYGMRNGIQRYAVAYGNDLQGTIGRDAIINAVNGAGAAVAGTQAYELSQAGVQAAAPRVAETVRSTGATGVFTTAGVNADLPILATALNDAGITPQQARMLGLTRWDAAPQALALPGLQNGLFAVPDTARNRGFEQRYAATYGAQPHPLAGLAYDGIAAIGALAATGRADALTRNALTQSQGFKGTSGIFRLLPDGTNQRGLAVATIRNNQVVILDPAPTSFRGAGF</sequence>
<comment type="caution">
    <text evidence="6">The sequence shown here is derived from an EMBL/GenBank/DDBJ whole genome shotgun (WGS) entry which is preliminary data.</text>
</comment>
<evidence type="ECO:0000256" key="2">
    <source>
        <dbReference type="ARBA" id="ARBA00022729"/>
    </source>
</evidence>
<organism evidence="6 7">
    <name type="scientific">Limimaricola variabilis</name>
    <dbReference type="NCBI Taxonomy" id="1492771"/>
    <lineage>
        <taxon>Bacteria</taxon>
        <taxon>Pseudomonadati</taxon>
        <taxon>Pseudomonadota</taxon>
        <taxon>Alphaproteobacteria</taxon>
        <taxon>Rhodobacterales</taxon>
        <taxon>Paracoccaceae</taxon>
        <taxon>Limimaricola</taxon>
    </lineage>
</organism>
<protein>
    <recommendedName>
        <fullName evidence="5">Leucine-binding protein domain-containing protein</fullName>
    </recommendedName>
</protein>
<keyword evidence="7" id="KW-1185">Reference proteome</keyword>
<dbReference type="SUPFAM" id="SSF53822">
    <property type="entry name" value="Periplasmic binding protein-like I"/>
    <property type="match status" value="1"/>
</dbReference>
<feature type="chain" id="PRO_5045874300" description="Leucine-binding protein domain-containing protein" evidence="4">
    <location>
        <begin position="28"/>
        <end position="396"/>
    </location>
</feature>
<dbReference type="Pfam" id="PF13458">
    <property type="entry name" value="Peripla_BP_6"/>
    <property type="match status" value="1"/>
</dbReference>
<dbReference type="InterPro" id="IPR028082">
    <property type="entry name" value="Peripla_BP_I"/>
</dbReference>
<dbReference type="Proteomes" id="UP000576152">
    <property type="component" value="Unassembled WGS sequence"/>
</dbReference>
<evidence type="ECO:0000256" key="1">
    <source>
        <dbReference type="ARBA" id="ARBA00010062"/>
    </source>
</evidence>
<evidence type="ECO:0000313" key="7">
    <source>
        <dbReference type="Proteomes" id="UP000576152"/>
    </source>
</evidence>
<keyword evidence="3" id="KW-0029">Amino-acid transport</keyword>
<dbReference type="PANTHER" id="PTHR30483:SF6">
    <property type="entry name" value="PERIPLASMIC BINDING PROTEIN OF ABC TRANSPORTER FOR NATURAL AMINO ACIDS"/>
    <property type="match status" value="1"/>
</dbReference>
<keyword evidence="2 4" id="KW-0732">Signal</keyword>
<dbReference type="Gene3D" id="3.40.50.2300">
    <property type="match status" value="2"/>
</dbReference>
<dbReference type="EMBL" id="JACIBX010000008">
    <property type="protein sequence ID" value="MBB3712769.1"/>
    <property type="molecule type" value="Genomic_DNA"/>
</dbReference>
<comment type="similarity">
    <text evidence="1">Belongs to the leucine-binding protein family.</text>
</comment>
<reference evidence="6 7" key="1">
    <citation type="submission" date="2020-08" db="EMBL/GenBank/DDBJ databases">
        <title>Genomic Encyclopedia of Type Strains, Phase III (KMG-III): the genomes of soil and plant-associated and newly described type strains.</title>
        <authorList>
            <person name="Whitman W."/>
        </authorList>
    </citation>
    <scope>NUCLEOTIDE SEQUENCE [LARGE SCALE GENOMIC DNA]</scope>
    <source>
        <strain evidence="6 7">CECT 8572</strain>
    </source>
</reference>
<evidence type="ECO:0000256" key="4">
    <source>
        <dbReference type="SAM" id="SignalP"/>
    </source>
</evidence>
<dbReference type="PROSITE" id="PS51257">
    <property type="entry name" value="PROKAR_LIPOPROTEIN"/>
    <property type="match status" value="1"/>
</dbReference>
<feature type="domain" description="Leucine-binding protein" evidence="5">
    <location>
        <begin position="49"/>
        <end position="378"/>
    </location>
</feature>
<dbReference type="InterPro" id="IPR028081">
    <property type="entry name" value="Leu-bd"/>
</dbReference>
<evidence type="ECO:0000313" key="6">
    <source>
        <dbReference type="EMBL" id="MBB3712769.1"/>
    </source>
</evidence>
<gene>
    <name evidence="6" type="ORF">FHS00_002364</name>
</gene>
<feature type="signal peptide" evidence="4">
    <location>
        <begin position="1"/>
        <end position="27"/>
    </location>
</feature>
<evidence type="ECO:0000259" key="5">
    <source>
        <dbReference type="Pfam" id="PF13458"/>
    </source>
</evidence>
<keyword evidence="3" id="KW-0813">Transport</keyword>
<dbReference type="PANTHER" id="PTHR30483">
    <property type="entry name" value="LEUCINE-SPECIFIC-BINDING PROTEIN"/>
    <property type="match status" value="1"/>
</dbReference>
<proteinExistence type="inferred from homology"/>
<dbReference type="InterPro" id="IPR051010">
    <property type="entry name" value="BCAA_transport"/>
</dbReference>
<evidence type="ECO:0000256" key="3">
    <source>
        <dbReference type="ARBA" id="ARBA00022970"/>
    </source>
</evidence>